<reference evidence="2 3" key="2">
    <citation type="journal article" date="2012" name="Open Biol.">
        <title>Characteristics of nucleosomes and linker DNA regions on the genome of the basidiomycete Mixia osmundae revealed by mono- and dinucleosome mapping.</title>
        <authorList>
            <person name="Nishida H."/>
            <person name="Kondo S."/>
            <person name="Matsumoto T."/>
            <person name="Suzuki Y."/>
            <person name="Yoshikawa H."/>
            <person name="Taylor T.D."/>
            <person name="Sugiyama J."/>
        </authorList>
    </citation>
    <scope>NUCLEOTIDE SEQUENCE [LARGE SCALE GENOMIC DNA]</scope>
    <source>
        <strain evidence="3">CBS 9802 / IAM 14324 / JCM 22182 / KY 12970</strain>
    </source>
</reference>
<dbReference type="InParanoid" id="G7E423"/>
<feature type="chain" id="PRO_5009955776" evidence="1">
    <location>
        <begin position="21"/>
        <end position="342"/>
    </location>
</feature>
<organism evidence="2 3">
    <name type="scientific">Mixia osmundae (strain CBS 9802 / IAM 14324 / JCM 22182 / KY 12970)</name>
    <dbReference type="NCBI Taxonomy" id="764103"/>
    <lineage>
        <taxon>Eukaryota</taxon>
        <taxon>Fungi</taxon>
        <taxon>Dikarya</taxon>
        <taxon>Basidiomycota</taxon>
        <taxon>Pucciniomycotina</taxon>
        <taxon>Mixiomycetes</taxon>
        <taxon>Mixiales</taxon>
        <taxon>Mixiaceae</taxon>
        <taxon>Mixia</taxon>
    </lineage>
</organism>
<reference evidence="2 3" key="1">
    <citation type="journal article" date="2011" name="J. Gen. Appl. Microbiol.">
        <title>Draft genome sequencing of the enigmatic basidiomycete Mixia osmundae.</title>
        <authorList>
            <person name="Nishida H."/>
            <person name="Nagatsuka Y."/>
            <person name="Sugiyama J."/>
        </authorList>
    </citation>
    <scope>NUCLEOTIDE SEQUENCE [LARGE SCALE GENOMIC DNA]</scope>
    <source>
        <strain evidence="3">CBS 9802 / IAM 14324 / JCM 22182 / KY 12970</strain>
    </source>
</reference>
<protein>
    <submittedName>
        <fullName evidence="2">Uncharacterized protein</fullName>
    </submittedName>
</protein>
<gene>
    <name evidence="2" type="primary">Mo04261</name>
    <name evidence="2" type="ORF">E5Q_04261</name>
</gene>
<dbReference type="HOGENOM" id="CLU_811553_0_0_1"/>
<comment type="caution">
    <text evidence="2">The sequence shown here is derived from an EMBL/GenBank/DDBJ whole genome shotgun (WGS) entry which is preliminary data.</text>
</comment>
<keyword evidence="3" id="KW-1185">Reference proteome</keyword>
<sequence length="342" mass="37568">MRSFPVAIAALFAAFSLATASPVAVAANAPLTESSNGLTKRNDFIPHGKDALIDFYVEYGSGANDYFNLISKLSWNPAGYFDRASNAGSLAANLDNHGTLEGVLSSRFTFLDRVVDFIVDVEFFYDTNGKIYRCALVTGRAQWQTPHSIPLDQSTHHRCFVNGIQGSYSPFAASMRSFFAAILAFYAFVSLAIASPIESAVDSDVQRDMTIAKRSDLVPHGKDALVVFHVEYGSGVNDYFTLVSKLSWNPEKYFDAATHDGNLKVEFNGHGAEASKNYYSEFTFLDRVVGMVVTIQFFHNDAGRINRCALLIGSARWPGDQSVGLDETTTHRCYVNGIQVKP</sequence>
<feature type="signal peptide" evidence="1">
    <location>
        <begin position="1"/>
        <end position="20"/>
    </location>
</feature>
<name>G7E423_MIXOS</name>
<evidence type="ECO:0000256" key="1">
    <source>
        <dbReference type="SAM" id="SignalP"/>
    </source>
</evidence>
<evidence type="ECO:0000313" key="3">
    <source>
        <dbReference type="Proteomes" id="UP000009131"/>
    </source>
</evidence>
<keyword evidence="1" id="KW-0732">Signal</keyword>
<dbReference type="EMBL" id="BABT02000129">
    <property type="protein sequence ID" value="GAA97583.1"/>
    <property type="molecule type" value="Genomic_DNA"/>
</dbReference>
<dbReference type="RefSeq" id="XP_014568239.1">
    <property type="nucleotide sequence ID" value="XM_014712753.1"/>
</dbReference>
<evidence type="ECO:0000313" key="2">
    <source>
        <dbReference type="EMBL" id="GAA97583.1"/>
    </source>
</evidence>
<proteinExistence type="predicted"/>
<dbReference type="AlphaFoldDB" id="G7E423"/>
<dbReference type="Proteomes" id="UP000009131">
    <property type="component" value="Unassembled WGS sequence"/>
</dbReference>
<accession>G7E423</accession>